<reference evidence="6" key="1">
    <citation type="submission" date="2021-01" db="EMBL/GenBank/DDBJ databases">
        <authorList>
            <person name="Corre E."/>
            <person name="Pelletier E."/>
            <person name="Niang G."/>
            <person name="Scheremetjew M."/>
            <person name="Finn R."/>
            <person name="Kale V."/>
            <person name="Holt S."/>
            <person name="Cochrane G."/>
            <person name="Meng A."/>
            <person name="Brown T."/>
            <person name="Cohen L."/>
        </authorList>
    </citation>
    <scope>NUCLEOTIDE SEQUENCE</scope>
    <source>
        <strain evidence="6">CCMP127</strain>
    </source>
</reference>
<evidence type="ECO:0000256" key="4">
    <source>
        <dbReference type="SAM" id="Phobius"/>
    </source>
</evidence>
<gene>
    <name evidence="6" type="ORF">ACOF00016_LOCUS4919</name>
</gene>
<dbReference type="PANTHER" id="PTHR10517">
    <property type="entry name" value="FOLATE RECEPTOR"/>
    <property type="match status" value="1"/>
</dbReference>
<sequence length="332" mass="37972">MIYSSDLLSSPPPSSFYAIVIATPHTQHNKPKLASSLCLLEFWYSLYSHYRTVVTMKVSLFALTALWPATSVTMVSAYEDTCTQFKNIYTSGTDLCERMWDDAFTVVDDSQPGYTMWFFDQDNNPNDEVTRQLFPEVTSVDECHLQYFHKEVPSPEDDNMRECHPWKNNACCDSSTVKSVDAINEAYGDGYQWDRCGPISQACERFFVMEACLYECEPNAGLFRKFNDSQTDHPEFNTWQLHKMPIKKSFCDAWYTACYNDYFCGQGSYFQCAAYYEDNKASFEEKEDKALKIGLSVTGVVALLAICFAWCLIHREKKGQPLFLASTEGTSS</sequence>
<dbReference type="GO" id="GO:0038023">
    <property type="term" value="F:signaling receptor activity"/>
    <property type="evidence" value="ECO:0007669"/>
    <property type="project" value="TreeGrafter"/>
</dbReference>
<dbReference type="Pfam" id="PF03024">
    <property type="entry name" value="Folate_rec"/>
    <property type="match status" value="1"/>
</dbReference>
<accession>A0A7S3P4U4</accession>
<keyword evidence="4" id="KW-0812">Transmembrane</keyword>
<proteinExistence type="inferred from homology"/>
<dbReference type="AlphaFoldDB" id="A0A7S3P4U4"/>
<comment type="similarity">
    <text evidence="1">Belongs to the folate receptor family.</text>
</comment>
<feature type="domain" description="Folate receptor-like" evidence="5">
    <location>
        <begin position="143"/>
        <end position="267"/>
    </location>
</feature>
<dbReference type="GO" id="GO:0009897">
    <property type="term" value="C:external side of plasma membrane"/>
    <property type="evidence" value="ECO:0007669"/>
    <property type="project" value="TreeGrafter"/>
</dbReference>
<protein>
    <recommendedName>
        <fullName evidence="5">Folate receptor-like domain-containing protein</fullName>
    </recommendedName>
</protein>
<dbReference type="EMBL" id="HBIM01005785">
    <property type="protein sequence ID" value="CAE0407092.1"/>
    <property type="molecule type" value="Transcribed_RNA"/>
</dbReference>
<evidence type="ECO:0000256" key="1">
    <source>
        <dbReference type="ARBA" id="ARBA00007932"/>
    </source>
</evidence>
<evidence type="ECO:0000256" key="3">
    <source>
        <dbReference type="ARBA" id="ARBA00023157"/>
    </source>
</evidence>
<keyword evidence="4" id="KW-0472">Membrane</keyword>
<dbReference type="InterPro" id="IPR004269">
    <property type="entry name" value="Folate_rcpt"/>
</dbReference>
<feature type="transmembrane region" description="Helical" evidence="4">
    <location>
        <begin position="293"/>
        <end position="313"/>
    </location>
</feature>
<dbReference type="InterPro" id="IPR018143">
    <property type="entry name" value="Folate_rcpt-like"/>
</dbReference>
<evidence type="ECO:0000259" key="5">
    <source>
        <dbReference type="Pfam" id="PF03024"/>
    </source>
</evidence>
<keyword evidence="3" id="KW-1015">Disulfide bond</keyword>
<evidence type="ECO:0000313" key="6">
    <source>
        <dbReference type="EMBL" id="CAE0407092.1"/>
    </source>
</evidence>
<evidence type="ECO:0000256" key="2">
    <source>
        <dbReference type="ARBA" id="ARBA00022729"/>
    </source>
</evidence>
<organism evidence="6">
    <name type="scientific">Amphora coffeiformis</name>
    <dbReference type="NCBI Taxonomy" id="265554"/>
    <lineage>
        <taxon>Eukaryota</taxon>
        <taxon>Sar</taxon>
        <taxon>Stramenopiles</taxon>
        <taxon>Ochrophyta</taxon>
        <taxon>Bacillariophyta</taxon>
        <taxon>Bacillariophyceae</taxon>
        <taxon>Bacillariophycidae</taxon>
        <taxon>Thalassiophysales</taxon>
        <taxon>Catenulaceae</taxon>
        <taxon>Amphora</taxon>
    </lineage>
</organism>
<keyword evidence="2" id="KW-0732">Signal</keyword>
<dbReference type="PANTHER" id="PTHR10517:SF14">
    <property type="entry name" value="FOLATE RECEPTOR 1-RELATED"/>
    <property type="match status" value="1"/>
</dbReference>
<name>A0A7S3P4U4_9STRA</name>
<keyword evidence="4" id="KW-1133">Transmembrane helix</keyword>